<organism evidence="5 6">
    <name type="scientific">Streptomyces pilosus</name>
    <dbReference type="NCBI Taxonomy" id="28893"/>
    <lineage>
        <taxon>Bacteria</taxon>
        <taxon>Bacillati</taxon>
        <taxon>Actinomycetota</taxon>
        <taxon>Actinomycetes</taxon>
        <taxon>Kitasatosporales</taxon>
        <taxon>Streptomycetaceae</taxon>
        <taxon>Streptomyces</taxon>
    </lineage>
</organism>
<reference evidence="5" key="1">
    <citation type="journal article" date="2014" name="Int. J. Syst. Evol. Microbiol.">
        <title>Complete genome sequence of Corynebacterium casei LMG S-19264T (=DSM 44701T), isolated from a smear-ripened cheese.</title>
        <authorList>
            <consortium name="US DOE Joint Genome Institute (JGI-PGF)"/>
            <person name="Walter F."/>
            <person name="Albersmeier A."/>
            <person name="Kalinowski J."/>
            <person name="Ruckert C."/>
        </authorList>
    </citation>
    <scope>NUCLEOTIDE SEQUENCE</scope>
    <source>
        <strain evidence="5">JCM 4403</strain>
    </source>
</reference>
<dbReference type="InterPro" id="IPR017961">
    <property type="entry name" value="DNA_pol_Y-fam_little_finger"/>
</dbReference>
<accession>A0A918ETT6</accession>
<evidence type="ECO:0000313" key="5">
    <source>
        <dbReference type="EMBL" id="GGQ70582.1"/>
    </source>
</evidence>
<dbReference type="PANTHER" id="PTHR35369">
    <property type="entry name" value="BLR3025 PROTEIN-RELATED"/>
    <property type="match status" value="1"/>
</dbReference>
<gene>
    <name evidence="5" type="ORF">GCM10010280_16420</name>
</gene>
<dbReference type="SUPFAM" id="SSF100879">
    <property type="entry name" value="Lesion bypass DNA polymerase (Y-family), little finger domain"/>
    <property type="match status" value="1"/>
</dbReference>
<dbReference type="InterPro" id="IPR024728">
    <property type="entry name" value="PolY_HhH_motif"/>
</dbReference>
<dbReference type="InterPro" id="IPR001126">
    <property type="entry name" value="UmuC"/>
</dbReference>
<dbReference type="SUPFAM" id="SSF56672">
    <property type="entry name" value="DNA/RNA polymerases"/>
    <property type="match status" value="1"/>
</dbReference>
<dbReference type="GO" id="GO:0003684">
    <property type="term" value="F:damaged DNA binding"/>
    <property type="evidence" value="ECO:0007669"/>
    <property type="project" value="InterPro"/>
</dbReference>
<evidence type="ECO:0000313" key="6">
    <source>
        <dbReference type="Proteomes" id="UP000656732"/>
    </source>
</evidence>
<feature type="domain" description="UmuC" evidence="4">
    <location>
        <begin position="33"/>
        <end position="136"/>
    </location>
</feature>
<evidence type="ECO:0000256" key="1">
    <source>
        <dbReference type="ARBA" id="ARBA00010945"/>
    </source>
</evidence>
<dbReference type="PANTHER" id="PTHR35369:SF2">
    <property type="entry name" value="BLR3025 PROTEIN"/>
    <property type="match status" value="1"/>
</dbReference>
<evidence type="ECO:0000256" key="2">
    <source>
        <dbReference type="ARBA" id="ARBA00022763"/>
    </source>
</evidence>
<keyword evidence="6" id="KW-1185">Reference proteome</keyword>
<dbReference type="InterPro" id="IPR036775">
    <property type="entry name" value="DNA_pol_Y-fam_lit_finger_sf"/>
</dbReference>
<dbReference type="InterPro" id="IPR043128">
    <property type="entry name" value="Rev_trsase/Diguanyl_cyclase"/>
</dbReference>
<name>A0A918ETT6_9ACTN</name>
<dbReference type="GO" id="GO:0006281">
    <property type="term" value="P:DNA repair"/>
    <property type="evidence" value="ECO:0007669"/>
    <property type="project" value="InterPro"/>
</dbReference>
<comment type="caution">
    <text evidence="5">The sequence shown here is derived from an EMBL/GenBank/DDBJ whole genome shotgun (WGS) entry which is preliminary data.</text>
</comment>
<dbReference type="Gene3D" id="3.30.1490.100">
    <property type="entry name" value="DNA polymerase, Y-family, little finger domain"/>
    <property type="match status" value="1"/>
</dbReference>
<dbReference type="InterPro" id="IPR043502">
    <property type="entry name" value="DNA/RNA_pol_sf"/>
</dbReference>
<dbReference type="InterPro" id="IPR050356">
    <property type="entry name" value="SulA_CellDiv_inhibitor"/>
</dbReference>
<dbReference type="Pfam" id="PF11799">
    <property type="entry name" value="IMS_C"/>
    <property type="match status" value="1"/>
</dbReference>
<dbReference type="Gene3D" id="3.30.70.270">
    <property type="match status" value="1"/>
</dbReference>
<dbReference type="EMBL" id="BMTU01000002">
    <property type="protein sequence ID" value="GGQ70582.1"/>
    <property type="molecule type" value="Genomic_DNA"/>
</dbReference>
<proteinExistence type="inferred from homology"/>
<evidence type="ECO:0000259" key="4">
    <source>
        <dbReference type="PROSITE" id="PS50173"/>
    </source>
</evidence>
<dbReference type="Proteomes" id="UP000656732">
    <property type="component" value="Unassembled WGS sequence"/>
</dbReference>
<comment type="similarity">
    <text evidence="1">Belongs to the DNA polymerase type-Y family.</text>
</comment>
<evidence type="ECO:0000256" key="3">
    <source>
        <dbReference type="ARBA" id="ARBA00025589"/>
    </source>
</evidence>
<dbReference type="Pfam" id="PF11798">
    <property type="entry name" value="IMS_HHH"/>
    <property type="match status" value="1"/>
</dbReference>
<keyword evidence="2" id="KW-0227">DNA damage</keyword>
<dbReference type="PROSITE" id="PS50173">
    <property type="entry name" value="UMUC"/>
    <property type="match status" value="1"/>
</dbReference>
<protein>
    <recommendedName>
        <fullName evidence="4">UmuC domain-containing protein</fullName>
    </recommendedName>
</protein>
<sequence length="339" mass="36157">MVVVMTEGTASAGVVPTVMHVRCPDRLPEETYRQVLEQIAELSPVVQALPPSAALVELKGALRYHGTDTRRLGEMLRVRTISRLGVDVRIGIGPSITVAATASAQVPEPGGVLAVPPGQAAHWLAPLPVEALHGIGPRQAEALHEYGIHTTGRLAAISPATVQRLLGGKAGRTAADRARGIDPRPVVPRALPSSATVRHAFDRDTLDGAEVRATLLDLVVQLGRLLRDRGQAARALTLTLRFAGGTGWEKTRRLTEPSPHDDDLRALAYRLMDAAGLQRGRLTGMALKGEDLVDADRVAQQISLDTAREARLVAEAAMDRIRDRFGPGVIGPAATRRAS</sequence>
<reference evidence="5" key="2">
    <citation type="submission" date="2020-09" db="EMBL/GenBank/DDBJ databases">
        <authorList>
            <person name="Sun Q."/>
            <person name="Ohkuma M."/>
        </authorList>
    </citation>
    <scope>NUCLEOTIDE SEQUENCE</scope>
    <source>
        <strain evidence="5">JCM 4403</strain>
    </source>
</reference>
<dbReference type="Gene3D" id="1.10.150.20">
    <property type="entry name" value="5' to 3' exonuclease, C-terminal subdomain"/>
    <property type="match status" value="1"/>
</dbReference>
<comment type="function">
    <text evidence="3">Poorly processive, error-prone DNA polymerase involved in untargeted mutagenesis. Copies undamaged DNA at stalled replication forks, which arise in vivo from mismatched or misaligned primer ends. These misaligned primers can be extended by PolIV. Exhibits no 3'-5' exonuclease (proofreading) activity. May be involved in translesional synthesis, in conjunction with the beta clamp from PolIII.</text>
</comment>
<dbReference type="AlphaFoldDB" id="A0A918ETT6"/>